<organism evidence="3 4">
    <name type="scientific">Thalassobacillus cyri</name>
    <dbReference type="NCBI Taxonomy" id="571932"/>
    <lineage>
        <taxon>Bacteria</taxon>
        <taxon>Bacillati</taxon>
        <taxon>Bacillota</taxon>
        <taxon>Bacilli</taxon>
        <taxon>Bacillales</taxon>
        <taxon>Bacillaceae</taxon>
        <taxon>Thalassobacillus</taxon>
    </lineage>
</organism>
<dbReference type="Pfam" id="PF04851">
    <property type="entry name" value="ResIII"/>
    <property type="match status" value="1"/>
</dbReference>
<dbReference type="Gene3D" id="3.30.870.10">
    <property type="entry name" value="Endonuclease Chain A"/>
    <property type="match status" value="1"/>
</dbReference>
<dbReference type="RefSeq" id="WP_245728741.1">
    <property type="nucleotide sequence ID" value="NZ_FNQR01000001.1"/>
</dbReference>
<evidence type="ECO:0000259" key="2">
    <source>
        <dbReference type="PROSITE" id="PS51194"/>
    </source>
</evidence>
<accession>A0A1H3VZ53</accession>
<dbReference type="PROSITE" id="PS51192">
    <property type="entry name" value="HELICASE_ATP_BIND_1"/>
    <property type="match status" value="1"/>
</dbReference>
<dbReference type="STRING" id="571932.SAMN05421743_101246"/>
<dbReference type="PROSITE" id="PS51194">
    <property type="entry name" value="HELICASE_CTER"/>
    <property type="match status" value="1"/>
</dbReference>
<keyword evidence="3" id="KW-0378">Hydrolase</keyword>
<dbReference type="Pfam" id="PF00271">
    <property type="entry name" value="Helicase_C"/>
    <property type="match status" value="1"/>
</dbReference>
<reference evidence="3 4" key="1">
    <citation type="submission" date="2016-10" db="EMBL/GenBank/DDBJ databases">
        <authorList>
            <person name="de Groot N.N."/>
        </authorList>
    </citation>
    <scope>NUCLEOTIDE SEQUENCE [LARGE SCALE GENOMIC DNA]</scope>
    <source>
        <strain evidence="3 4">CCM7597</strain>
    </source>
</reference>
<dbReference type="CDD" id="cd18799">
    <property type="entry name" value="SF2_C_EcoAI-like"/>
    <property type="match status" value="1"/>
</dbReference>
<keyword evidence="3" id="KW-0067">ATP-binding</keyword>
<feature type="domain" description="Helicase ATP-binding" evidence="1">
    <location>
        <begin position="230"/>
        <end position="378"/>
    </location>
</feature>
<dbReference type="GO" id="GO:0016787">
    <property type="term" value="F:hydrolase activity"/>
    <property type="evidence" value="ECO:0007669"/>
    <property type="project" value="InterPro"/>
</dbReference>
<dbReference type="PANTHER" id="PTHR47396">
    <property type="entry name" value="TYPE I RESTRICTION ENZYME ECOKI R PROTEIN"/>
    <property type="match status" value="1"/>
</dbReference>
<sequence>MKLATGQLLDDLLDHISHASTIYIMTSFVMKSGIEQLFQSLEAAALRGADIKILTGDYLYVTQPEALKQLVGLPSDQVEIRLWQSNGRSFHPKAYLFKYEEQGTLIVGSSNMSKSALRDGVEWNLSMPRHVSEEVYDEALEEFIHLFQNENTMIINKETIQKYEERYIAFRQRHPDLAQTWTKQEELNLTFGEPETMEGTTEVIEESKGEYHFRPEPRFAQPDALEALVETQEEGYDKAMVVMATGLGKTYLAAFFAEQFERVLFVAHREEILYQGQKSFGHVSPEKSSGIYNGRVKEEENDFVFASIFTLSIQENLHSFSPDDFDLIIIDEFHHAAAKSYQRVLDYFNPAFLLGITATPERTDGQDIFAICDGNVAYEMDFIQAIQRGWLSPFRYYGVYDDIDYSQVTWLGTRYDQEELLAAQLQEEVAEKVLIGWKEHSQTRTIGFCSSVIQAEFLAQYFRDKGYQAQAIHGKTDHFTRTNVIGQLESREIDIIFTVDLFNEGVDIPSVDTLLFARPTESLVVYTQQVGRGLRLTEGKTHCHIIDLIGNYRNADNKLALFDVTHSEKKKKGELLPVVPASCELNLDTRAIDLIEEIRKKASPRKEQLRMAYQKVKEMLGRRPTYLELHLRSDINAKEYKRIFRSYFGFLKWADELSEEEIRVYERYQDWLEEVERTAMSKSYKMVVLELMLNRGVELFDQPLQAEGIAYDFHQFFMSKRYRRDTDFSTKKAKALWDYKEEKVVKLIEEMPFTKWAGSSKGLVEFDGDVFSVAMDVDEIDKEVLYQLTKEICEYRLEHYFEKKAR</sequence>
<dbReference type="CDD" id="cd09205">
    <property type="entry name" value="PLDc_N_DEXD_b3"/>
    <property type="match status" value="1"/>
</dbReference>
<evidence type="ECO:0000313" key="4">
    <source>
        <dbReference type="Proteomes" id="UP000198584"/>
    </source>
</evidence>
<dbReference type="EMBL" id="FNQR01000001">
    <property type="protein sequence ID" value="SDZ79961.1"/>
    <property type="molecule type" value="Genomic_DNA"/>
</dbReference>
<dbReference type="Proteomes" id="UP000198584">
    <property type="component" value="Unassembled WGS sequence"/>
</dbReference>
<keyword evidence="3" id="KW-0547">Nucleotide-binding</keyword>
<feature type="domain" description="Helicase C-terminal" evidence="2">
    <location>
        <begin position="417"/>
        <end position="576"/>
    </location>
</feature>
<keyword evidence="3" id="KW-0347">Helicase</keyword>
<dbReference type="InterPro" id="IPR006935">
    <property type="entry name" value="Helicase/UvrB_N"/>
</dbReference>
<dbReference type="GO" id="GO:0005829">
    <property type="term" value="C:cytosol"/>
    <property type="evidence" value="ECO:0007669"/>
    <property type="project" value="TreeGrafter"/>
</dbReference>
<dbReference type="GO" id="GO:0003677">
    <property type="term" value="F:DNA binding"/>
    <property type="evidence" value="ECO:0007669"/>
    <property type="project" value="InterPro"/>
</dbReference>
<evidence type="ECO:0000313" key="3">
    <source>
        <dbReference type="EMBL" id="SDZ79961.1"/>
    </source>
</evidence>
<dbReference type="SMART" id="SM00487">
    <property type="entry name" value="DEXDc"/>
    <property type="match status" value="1"/>
</dbReference>
<dbReference type="GO" id="GO:0004386">
    <property type="term" value="F:helicase activity"/>
    <property type="evidence" value="ECO:0007669"/>
    <property type="project" value="UniProtKB-KW"/>
</dbReference>
<gene>
    <name evidence="3" type="ORF">SAMN05421743_101246</name>
</gene>
<dbReference type="InterPro" id="IPR050742">
    <property type="entry name" value="Helicase_Restrict-Modif_Enz"/>
</dbReference>
<dbReference type="Gene3D" id="3.40.50.300">
    <property type="entry name" value="P-loop containing nucleotide triphosphate hydrolases"/>
    <property type="match status" value="2"/>
</dbReference>
<dbReference type="GO" id="GO:0005524">
    <property type="term" value="F:ATP binding"/>
    <property type="evidence" value="ECO:0007669"/>
    <property type="project" value="InterPro"/>
</dbReference>
<dbReference type="SUPFAM" id="SSF52540">
    <property type="entry name" value="P-loop containing nucleoside triphosphate hydrolases"/>
    <property type="match status" value="1"/>
</dbReference>
<dbReference type="SUPFAM" id="SSF56024">
    <property type="entry name" value="Phospholipase D/nuclease"/>
    <property type="match status" value="1"/>
</dbReference>
<evidence type="ECO:0000259" key="1">
    <source>
        <dbReference type="PROSITE" id="PS51192"/>
    </source>
</evidence>
<dbReference type="InterPro" id="IPR027417">
    <property type="entry name" value="P-loop_NTPase"/>
</dbReference>
<proteinExistence type="predicted"/>
<keyword evidence="4" id="KW-1185">Reference proteome</keyword>
<dbReference type="Pfam" id="PF13091">
    <property type="entry name" value="PLDc_2"/>
    <property type="match status" value="1"/>
</dbReference>
<dbReference type="CDD" id="cd18032">
    <property type="entry name" value="DEXHc_RE_I_III_res"/>
    <property type="match status" value="1"/>
</dbReference>
<dbReference type="InterPro" id="IPR014001">
    <property type="entry name" value="Helicase_ATP-bd"/>
</dbReference>
<name>A0A1H3VZ53_9BACI</name>
<dbReference type="PANTHER" id="PTHR47396:SF1">
    <property type="entry name" value="ATP-DEPENDENT HELICASE IRC3-RELATED"/>
    <property type="match status" value="1"/>
</dbReference>
<protein>
    <submittedName>
        <fullName evidence="3">Superfamily II DNA or RNA helicase</fullName>
    </submittedName>
</protein>
<dbReference type="InterPro" id="IPR001650">
    <property type="entry name" value="Helicase_C-like"/>
</dbReference>
<dbReference type="AlphaFoldDB" id="A0A1H3VZ53"/>
<dbReference type="SMART" id="SM00490">
    <property type="entry name" value="HELICc"/>
    <property type="match status" value="1"/>
</dbReference>
<dbReference type="InterPro" id="IPR025202">
    <property type="entry name" value="PLD-like_dom"/>
</dbReference>